<dbReference type="STRING" id="945713.IALB_1652"/>
<gene>
    <name evidence="1" type="ordered locus">IALB_1652</name>
</gene>
<accession>I0AK53</accession>
<evidence type="ECO:0000313" key="2">
    <source>
        <dbReference type="Proteomes" id="UP000007394"/>
    </source>
</evidence>
<reference evidence="1 2" key="1">
    <citation type="journal article" date="2012" name="Front. Microbiol.">
        <title>Complete genome of Ignavibacterium album, a metabolically versatile, flagellated, facultative anaerobe from the phylum Chlorobi.</title>
        <authorList>
            <person name="Liu Z."/>
            <person name="Frigaard N.-U."/>
            <person name="Vogl K."/>
            <person name="Iino T."/>
            <person name="Ohkuma M."/>
            <person name="Overmann J."/>
            <person name="Bryant D.A."/>
        </authorList>
    </citation>
    <scope>NUCLEOTIDE SEQUENCE [LARGE SCALE GENOMIC DNA]</scope>
    <source>
        <strain evidence="2">DSM 19864 / JCM 16511 / NBRC 101810 / Mat9-16</strain>
    </source>
</reference>
<dbReference type="AlphaFoldDB" id="I0AK53"/>
<dbReference type="OrthoDB" id="13547at2"/>
<dbReference type="EMBL" id="CP003418">
    <property type="protein sequence ID" value="AFH49360.1"/>
    <property type="molecule type" value="Genomic_DNA"/>
</dbReference>
<proteinExistence type="predicted"/>
<dbReference type="HOGENOM" id="CLU_2716958_0_0_10"/>
<dbReference type="RefSeq" id="WP_014560513.1">
    <property type="nucleotide sequence ID" value="NC_017464.1"/>
</dbReference>
<keyword evidence="2" id="KW-1185">Reference proteome</keyword>
<evidence type="ECO:0000313" key="1">
    <source>
        <dbReference type="EMBL" id="AFH49360.1"/>
    </source>
</evidence>
<protein>
    <submittedName>
        <fullName evidence="1">Uncharacterized protein</fullName>
    </submittedName>
</protein>
<organism evidence="1 2">
    <name type="scientific">Ignavibacterium album (strain DSM 19864 / JCM 16511 / NBRC 101810 / Mat9-16)</name>
    <dbReference type="NCBI Taxonomy" id="945713"/>
    <lineage>
        <taxon>Bacteria</taxon>
        <taxon>Pseudomonadati</taxon>
        <taxon>Ignavibacteriota</taxon>
        <taxon>Ignavibacteria</taxon>
        <taxon>Ignavibacteriales</taxon>
        <taxon>Ignavibacteriaceae</taxon>
        <taxon>Ignavibacterium</taxon>
    </lineage>
</organism>
<sequence length="72" mass="8588">MSNQILKQNIESLNKQLKWLERSFNICKSMGIKDSYRETELDNFDELLKLTPELINVFNKTIKYANQYISNE</sequence>
<dbReference type="Proteomes" id="UP000007394">
    <property type="component" value="Chromosome"/>
</dbReference>
<dbReference type="KEGG" id="ial:IALB_1652"/>
<name>I0AK53_IGNAJ</name>